<accession>A0A812APX2</accession>
<comment type="caution">
    <text evidence="2">The sequence shown here is derived from an EMBL/GenBank/DDBJ whole genome shotgun (WGS) entry which is preliminary data.</text>
</comment>
<organism evidence="2 3">
    <name type="scientific">Acanthosepion pharaonis</name>
    <name type="common">Pharaoh cuttlefish</name>
    <name type="synonym">Sepia pharaonis</name>
    <dbReference type="NCBI Taxonomy" id="158019"/>
    <lineage>
        <taxon>Eukaryota</taxon>
        <taxon>Metazoa</taxon>
        <taxon>Spiralia</taxon>
        <taxon>Lophotrochozoa</taxon>
        <taxon>Mollusca</taxon>
        <taxon>Cephalopoda</taxon>
        <taxon>Coleoidea</taxon>
        <taxon>Decapodiformes</taxon>
        <taxon>Sepiida</taxon>
        <taxon>Sepiina</taxon>
        <taxon>Sepiidae</taxon>
        <taxon>Acanthosepion</taxon>
    </lineage>
</organism>
<keyword evidence="1" id="KW-1133">Transmembrane helix</keyword>
<feature type="transmembrane region" description="Helical" evidence="1">
    <location>
        <begin position="180"/>
        <end position="202"/>
    </location>
</feature>
<feature type="transmembrane region" description="Helical" evidence="1">
    <location>
        <begin position="67"/>
        <end position="91"/>
    </location>
</feature>
<keyword evidence="3" id="KW-1185">Reference proteome</keyword>
<protein>
    <submittedName>
        <fullName evidence="2">Uncharacterized protein</fullName>
    </submittedName>
</protein>
<evidence type="ECO:0000313" key="2">
    <source>
        <dbReference type="EMBL" id="CAE1152256.1"/>
    </source>
</evidence>
<keyword evidence="1" id="KW-0812">Transmembrane</keyword>
<gene>
    <name evidence="2" type="ORF">SPHA_3362</name>
</gene>
<reference evidence="2" key="1">
    <citation type="submission" date="2021-01" db="EMBL/GenBank/DDBJ databases">
        <authorList>
            <person name="Li R."/>
            <person name="Bekaert M."/>
        </authorList>
    </citation>
    <scope>NUCLEOTIDE SEQUENCE</scope>
    <source>
        <strain evidence="2">Farmed</strain>
    </source>
</reference>
<dbReference type="Proteomes" id="UP000597762">
    <property type="component" value="Unassembled WGS sequence"/>
</dbReference>
<sequence length="207" mass="24243">MYPQPQLVDFILKSTLQQISVHNIYETISRVPPVAITNTIILYPPYLSILLRLTISTFNRIFSTVNFVFSVIRNSFLIFPISLQISLSYFFFLISDSLYLCSVFYFLHSTCPCFPSSLSISPPSPFILRYLFTLKKKDISFFSISPSVLFLLFFFLPLSFYTFCSKFVSFYGYFITFLDYISYSFPFMKSIFHLLSSSLFIFNFSFK</sequence>
<feature type="transmembrane region" description="Helical" evidence="1">
    <location>
        <begin position="97"/>
        <end position="118"/>
    </location>
</feature>
<dbReference type="AlphaFoldDB" id="A0A812APX2"/>
<proteinExistence type="predicted"/>
<keyword evidence="1" id="KW-0472">Membrane</keyword>
<feature type="transmembrane region" description="Helical" evidence="1">
    <location>
        <begin position="35"/>
        <end position="55"/>
    </location>
</feature>
<dbReference type="EMBL" id="CAHIKZ030000100">
    <property type="protein sequence ID" value="CAE1152256.1"/>
    <property type="molecule type" value="Genomic_DNA"/>
</dbReference>
<evidence type="ECO:0000256" key="1">
    <source>
        <dbReference type="SAM" id="Phobius"/>
    </source>
</evidence>
<name>A0A812APX2_ACAPH</name>
<evidence type="ECO:0000313" key="3">
    <source>
        <dbReference type="Proteomes" id="UP000597762"/>
    </source>
</evidence>
<feature type="transmembrane region" description="Helical" evidence="1">
    <location>
        <begin position="139"/>
        <end position="160"/>
    </location>
</feature>